<sequence length="174" mass="19357">MSTSQRWSPELEGREVANGRNNVFLTEEPSHPASRYCGSTGRIPALPRSGTVQQNIYPREERSCCAADTAWSSRTDVDVGVVFEAVLCTVGMCAWYEEVNLILSTDVRSYPSNVTSIRSESQLKNETHFLLLTTHSSERMKVTGRSLLDTLSLLHYCGSCSKQCNNERASVSWA</sequence>
<gene>
    <name evidence="1" type="ORF">FSCOSCO3_A016953</name>
</gene>
<proteinExistence type="predicted"/>
<dbReference type="EMBL" id="CAWUFR010000003">
    <property type="protein sequence ID" value="CAK6950515.1"/>
    <property type="molecule type" value="Genomic_DNA"/>
</dbReference>
<accession>A0AAV1MUZ9</accession>
<evidence type="ECO:0000313" key="1">
    <source>
        <dbReference type="EMBL" id="CAK6950515.1"/>
    </source>
</evidence>
<keyword evidence="2" id="KW-1185">Reference proteome</keyword>
<protein>
    <submittedName>
        <fullName evidence="1">Uncharacterized protein</fullName>
    </submittedName>
</protein>
<dbReference type="Proteomes" id="UP001314229">
    <property type="component" value="Unassembled WGS sequence"/>
</dbReference>
<comment type="caution">
    <text evidence="1">The sequence shown here is derived from an EMBL/GenBank/DDBJ whole genome shotgun (WGS) entry which is preliminary data.</text>
</comment>
<organism evidence="1 2">
    <name type="scientific">Scomber scombrus</name>
    <name type="common">Atlantic mackerel</name>
    <name type="synonym">Scomber vernalis</name>
    <dbReference type="NCBI Taxonomy" id="13677"/>
    <lineage>
        <taxon>Eukaryota</taxon>
        <taxon>Metazoa</taxon>
        <taxon>Chordata</taxon>
        <taxon>Craniata</taxon>
        <taxon>Vertebrata</taxon>
        <taxon>Euteleostomi</taxon>
        <taxon>Actinopterygii</taxon>
        <taxon>Neopterygii</taxon>
        <taxon>Teleostei</taxon>
        <taxon>Neoteleostei</taxon>
        <taxon>Acanthomorphata</taxon>
        <taxon>Pelagiaria</taxon>
        <taxon>Scombriformes</taxon>
        <taxon>Scombridae</taxon>
        <taxon>Scomber</taxon>
    </lineage>
</organism>
<dbReference type="AlphaFoldDB" id="A0AAV1MUZ9"/>
<evidence type="ECO:0000313" key="2">
    <source>
        <dbReference type="Proteomes" id="UP001314229"/>
    </source>
</evidence>
<reference evidence="1 2" key="1">
    <citation type="submission" date="2024-01" db="EMBL/GenBank/DDBJ databases">
        <authorList>
            <person name="Alioto T."/>
            <person name="Alioto T."/>
            <person name="Gomez Garrido J."/>
        </authorList>
    </citation>
    <scope>NUCLEOTIDE SEQUENCE [LARGE SCALE GENOMIC DNA]</scope>
</reference>
<name>A0AAV1MUZ9_SCOSC</name>